<dbReference type="Gene3D" id="3.30.470.20">
    <property type="entry name" value="ATP-grasp fold, B domain"/>
    <property type="match status" value="1"/>
</dbReference>
<organism evidence="3 4">
    <name type="scientific">Oidiodendron maius (strain Zn)</name>
    <dbReference type="NCBI Taxonomy" id="913774"/>
    <lineage>
        <taxon>Eukaryota</taxon>
        <taxon>Fungi</taxon>
        <taxon>Dikarya</taxon>
        <taxon>Ascomycota</taxon>
        <taxon>Pezizomycotina</taxon>
        <taxon>Leotiomycetes</taxon>
        <taxon>Leotiomycetes incertae sedis</taxon>
        <taxon>Myxotrichaceae</taxon>
        <taxon>Oidiodendron</taxon>
    </lineage>
</organism>
<dbReference type="HOGENOM" id="CLU_007204_0_0_1"/>
<sequence>MHILIVNDDGPPSNQSSPYVHSLVKSLQEAGHVVSVVLPHTQRSWIGKAHIIGQTVKPTYYRPGTLHGDDGTIHTRPLPAGSGGQEEWILVDGTPASCVQIGLYHYFQDRGPIDLVVSGPNYGRNSTAVFSLSSGTLGGALEAAICRRKAIALSYAFFSRNHDPEIIAGASRLSIRVIEYLYNNWAEGVDLYSVNVPLVEDVDTKKILWTSLLQNYWGPGSCFQEVEDEDENAEEGEERIRETEGVLQGDSSNTGNFTKHTHKHFKWAPRFSDVYKSVEEAGPGNDGWAVKEGFTSVTPLKANFMHASVATEGELKLPSENYPIMDPLFTPKGTHFYALIDYEDSYVQPLILAALKTRVPECLYTIISSISELPDPSAPFLQIGAYESLPFEHIMSHPTTSLTNAYIIRKALIRKHYLATTARNWVTKNPSSILVTTMKPSCDFEVDYAEFLDDALVEAWELKASLQRNEEKKSHEREWWILKPGMSDRGQGIRLFSTEEELQSIFEDWEAENPDSEDDDEGVDRLNQAIASEKRPEEESVDYIVTSHLRHFIAQPYIHPPLLVPSNPRKFHIRVYVLASGSLEVYVYKPMLALFAATPYSTPWSSACSPNTRNLSAHLTNTCLQTGSHDGAIETFWDLGIPSSQKAEIFKHICDTTGEIFEAAAKGMMVHFQTLPNAFELFGLDFLVDEHGVPWLLEINAFPDFRQTGNALKTLVGGLWEGVMDVVVGRFFGIGIKKEDGEEAMVLVKKLDLGRR</sequence>
<dbReference type="InterPro" id="IPR004344">
    <property type="entry name" value="TTL/TTLL_fam"/>
</dbReference>
<evidence type="ECO:0000256" key="1">
    <source>
        <dbReference type="SAM" id="MobiDB-lite"/>
    </source>
</evidence>
<dbReference type="InterPro" id="IPR002828">
    <property type="entry name" value="SurE-like_Pase/nucleotidase"/>
</dbReference>
<evidence type="ECO:0000259" key="2">
    <source>
        <dbReference type="Pfam" id="PF01975"/>
    </source>
</evidence>
<dbReference type="GO" id="GO:0000932">
    <property type="term" value="C:P-body"/>
    <property type="evidence" value="ECO:0007669"/>
    <property type="project" value="TreeGrafter"/>
</dbReference>
<feature type="region of interest" description="Disordered" evidence="1">
    <location>
        <begin position="228"/>
        <end position="253"/>
    </location>
</feature>
<protein>
    <recommendedName>
        <fullName evidence="2">Survival protein SurE-like phosphatase/nucleotidase domain-containing protein</fullName>
    </recommendedName>
</protein>
<dbReference type="OrthoDB" id="202825at2759"/>
<dbReference type="AlphaFoldDB" id="A0A0C3H1U9"/>
<name>A0A0C3H1U9_OIDMZ</name>
<dbReference type="SUPFAM" id="SSF56059">
    <property type="entry name" value="Glutathione synthetase ATP-binding domain-like"/>
    <property type="match status" value="1"/>
</dbReference>
<dbReference type="Pfam" id="PF01975">
    <property type="entry name" value="SurE"/>
    <property type="match status" value="1"/>
</dbReference>
<dbReference type="PANTHER" id="PTHR47551:SF1">
    <property type="entry name" value="TUBULIN--TYROSINE LIGASE PBY1-RELATED"/>
    <property type="match status" value="1"/>
</dbReference>
<reference evidence="3 4" key="1">
    <citation type="submission" date="2014-04" db="EMBL/GenBank/DDBJ databases">
        <authorList>
            <consortium name="DOE Joint Genome Institute"/>
            <person name="Kuo A."/>
            <person name="Martino E."/>
            <person name="Perotto S."/>
            <person name="Kohler A."/>
            <person name="Nagy L.G."/>
            <person name="Floudas D."/>
            <person name="Copeland A."/>
            <person name="Barry K.W."/>
            <person name="Cichocki N."/>
            <person name="Veneault-Fourrey C."/>
            <person name="LaButti K."/>
            <person name="Lindquist E.A."/>
            <person name="Lipzen A."/>
            <person name="Lundell T."/>
            <person name="Morin E."/>
            <person name="Murat C."/>
            <person name="Sun H."/>
            <person name="Tunlid A."/>
            <person name="Henrissat B."/>
            <person name="Grigoriev I.V."/>
            <person name="Hibbett D.S."/>
            <person name="Martin F."/>
            <person name="Nordberg H.P."/>
            <person name="Cantor M.N."/>
            <person name="Hua S.X."/>
        </authorList>
    </citation>
    <scope>NUCLEOTIDE SEQUENCE [LARGE SCALE GENOMIC DNA]</scope>
    <source>
        <strain evidence="3 4">Zn</strain>
    </source>
</reference>
<feature type="domain" description="Survival protein SurE-like phosphatase/nucleotidase" evidence="2">
    <location>
        <begin position="3"/>
        <end position="217"/>
    </location>
</feature>
<evidence type="ECO:0000313" key="3">
    <source>
        <dbReference type="EMBL" id="KIN02101.1"/>
    </source>
</evidence>
<accession>A0A0C3H1U9</accession>
<dbReference type="Gene3D" id="3.40.1210.10">
    <property type="entry name" value="Survival protein SurE-like phosphatase/nucleotidase"/>
    <property type="match status" value="1"/>
</dbReference>
<dbReference type="PANTHER" id="PTHR47551">
    <property type="entry name" value="TUBULIN--TYROSINE LIGASE PBY1-RELATED"/>
    <property type="match status" value="1"/>
</dbReference>
<dbReference type="FunCoup" id="A0A0C3H1U9">
    <property type="interactions" value="24"/>
</dbReference>
<dbReference type="NCBIfam" id="TIGR00087">
    <property type="entry name" value="surE"/>
    <property type="match status" value="1"/>
</dbReference>
<dbReference type="InParanoid" id="A0A0C3H1U9"/>
<dbReference type="GO" id="GO:0016787">
    <property type="term" value="F:hydrolase activity"/>
    <property type="evidence" value="ECO:0007669"/>
    <property type="project" value="InterPro"/>
</dbReference>
<feature type="compositionally biased region" description="Acidic residues" evidence="1">
    <location>
        <begin position="228"/>
        <end position="237"/>
    </location>
</feature>
<dbReference type="STRING" id="913774.A0A0C3H1U9"/>
<evidence type="ECO:0000313" key="4">
    <source>
        <dbReference type="Proteomes" id="UP000054321"/>
    </source>
</evidence>
<dbReference type="PROSITE" id="PS51221">
    <property type="entry name" value="TTL"/>
    <property type="match status" value="1"/>
</dbReference>
<dbReference type="Proteomes" id="UP000054321">
    <property type="component" value="Unassembled WGS sequence"/>
</dbReference>
<reference evidence="4" key="2">
    <citation type="submission" date="2015-01" db="EMBL/GenBank/DDBJ databases">
        <title>Evolutionary Origins and Diversification of the Mycorrhizal Mutualists.</title>
        <authorList>
            <consortium name="DOE Joint Genome Institute"/>
            <consortium name="Mycorrhizal Genomics Consortium"/>
            <person name="Kohler A."/>
            <person name="Kuo A."/>
            <person name="Nagy L.G."/>
            <person name="Floudas D."/>
            <person name="Copeland A."/>
            <person name="Barry K.W."/>
            <person name="Cichocki N."/>
            <person name="Veneault-Fourrey C."/>
            <person name="LaButti K."/>
            <person name="Lindquist E.A."/>
            <person name="Lipzen A."/>
            <person name="Lundell T."/>
            <person name="Morin E."/>
            <person name="Murat C."/>
            <person name="Riley R."/>
            <person name="Ohm R."/>
            <person name="Sun H."/>
            <person name="Tunlid A."/>
            <person name="Henrissat B."/>
            <person name="Grigoriev I.V."/>
            <person name="Hibbett D.S."/>
            <person name="Martin F."/>
        </authorList>
    </citation>
    <scope>NUCLEOTIDE SEQUENCE [LARGE SCALE GENOMIC DNA]</scope>
    <source>
        <strain evidence="4">Zn</strain>
    </source>
</reference>
<keyword evidence="4" id="KW-1185">Reference proteome</keyword>
<dbReference type="InterPro" id="IPR036523">
    <property type="entry name" value="SurE-like_sf"/>
</dbReference>
<dbReference type="InterPro" id="IPR027746">
    <property type="entry name" value="TTL"/>
</dbReference>
<gene>
    <name evidence="3" type="ORF">OIDMADRAFT_144709</name>
</gene>
<dbReference type="EMBL" id="KN832875">
    <property type="protein sequence ID" value="KIN02101.1"/>
    <property type="molecule type" value="Genomic_DNA"/>
</dbReference>
<proteinExistence type="predicted"/>
<dbReference type="Pfam" id="PF03133">
    <property type="entry name" value="TTL"/>
    <property type="match status" value="1"/>
</dbReference>
<dbReference type="SUPFAM" id="SSF64167">
    <property type="entry name" value="SurE-like"/>
    <property type="match status" value="1"/>
</dbReference>